<dbReference type="PANTHER" id="PTHR32305:SF15">
    <property type="entry name" value="PROTEIN RHSA-RELATED"/>
    <property type="match status" value="1"/>
</dbReference>
<dbReference type="Proteomes" id="UP000190834">
    <property type="component" value="Unassembled WGS sequence"/>
</dbReference>
<dbReference type="Pfam" id="PF22178">
    <property type="entry name" value="Gp5_trimer_C"/>
    <property type="match status" value="1"/>
</dbReference>
<evidence type="ECO:0000256" key="1">
    <source>
        <dbReference type="ARBA" id="ARBA00004613"/>
    </source>
</evidence>
<organism evidence="7 8">
    <name type="scientific">Vibrio cincinnatiensis DSM 19608</name>
    <dbReference type="NCBI Taxonomy" id="1123491"/>
    <lineage>
        <taxon>Bacteria</taxon>
        <taxon>Pseudomonadati</taxon>
        <taxon>Pseudomonadota</taxon>
        <taxon>Gammaproteobacteria</taxon>
        <taxon>Vibrionales</taxon>
        <taxon>Vibrionaceae</taxon>
        <taxon>Vibrio</taxon>
    </lineage>
</organism>
<dbReference type="InterPro" id="IPR006531">
    <property type="entry name" value="Gp5/Vgr_OB"/>
</dbReference>
<dbReference type="Pfam" id="PF05954">
    <property type="entry name" value="Phage_GPD"/>
    <property type="match status" value="1"/>
</dbReference>
<dbReference type="InterPro" id="IPR017847">
    <property type="entry name" value="T6SS_RhsGE_Vgr_subset"/>
</dbReference>
<name>A0A1T4S5P6_VIBCI</name>
<dbReference type="Gene3D" id="2.30.110.50">
    <property type="match status" value="1"/>
</dbReference>
<dbReference type="EMBL" id="FUXB01000019">
    <property type="protein sequence ID" value="SKA23579.1"/>
    <property type="molecule type" value="Genomic_DNA"/>
</dbReference>
<evidence type="ECO:0000256" key="3">
    <source>
        <dbReference type="ARBA" id="ARBA00022525"/>
    </source>
</evidence>
<dbReference type="InterPro" id="IPR050708">
    <property type="entry name" value="T6SS_VgrG/RHS"/>
</dbReference>
<dbReference type="InterPro" id="IPR054030">
    <property type="entry name" value="Gp5_Vgr_C"/>
</dbReference>
<keyword evidence="3" id="KW-0964">Secreted</keyword>
<reference evidence="8" key="1">
    <citation type="submission" date="2017-02" db="EMBL/GenBank/DDBJ databases">
        <authorList>
            <person name="Varghese N."/>
            <person name="Submissions S."/>
        </authorList>
    </citation>
    <scope>NUCLEOTIDE SEQUENCE [LARGE SCALE GENOMIC DNA]</scope>
    <source>
        <strain evidence="8">DSM 19608</strain>
    </source>
</reference>
<feature type="domain" description="Gp5/Type VI secretion system Vgr C-terminal trimerisation" evidence="6">
    <location>
        <begin position="478"/>
        <end position="578"/>
    </location>
</feature>
<keyword evidence="8" id="KW-1185">Reference proteome</keyword>
<dbReference type="Pfam" id="PF04717">
    <property type="entry name" value="Phage_base_V"/>
    <property type="match status" value="1"/>
</dbReference>
<dbReference type="GeneID" id="70582230"/>
<dbReference type="Gene3D" id="4.10.220.110">
    <property type="match status" value="1"/>
</dbReference>
<sequence>MKKATQDNNFISISTPYGKDAIILNSFEYREEMSELFSLQVLAYFNGQKGELNQILGKPVVITMKNHEKISSEPRYFHGIVSKARLMGSRITKVSQGDCYKNIEIIIEPKVKFSAFRINSRIFQNKDIKEILTLILGEHGVDFSFKLVKSYPKYTYKVQYEESDLLFVRRLMAEEGLSFCFSHTSSSHCLEIFDDVSYYKPGIEFMVNFDSGSSEIGHISSWNEIQTLVTKRSHKAGFNMEKPSSVPKNTAVGDCALFTVPESEYFEYLGETETSDQYKVRNTHSIESIQQNAYICSGEASCRTFSIGKSFKFAKHDDKDRIGKEYVLSSITVSAAVFNQTGEGGTSGQGVKVFFSCIESGTMHRPSVNYPKPNIRGIQTAIVTGNKDDEIYVDKFGRIKVQFHWDREGKFDVNSSCWIRVAQQIAGNGWGSSFLPRVGQEVIVEFINGDPDQPLVIGSLYNGTQNPPFALPDKKTQSGYRSRSVEQGSENFNELRFEDKPGEEHIYLHAEKDFQMKVEDSVDVLVENNKTEKIINNLISEIGKNTTSKVGKNYSIDIGEVLSLTAGKSIEIKVGGASIQMSSSGEINIKGKKIALNGSMIALKAGQISLN</sequence>
<dbReference type="STRING" id="1123491.SAMN02745782_03030"/>
<feature type="domain" description="Gp5/Type VI secretion system Vgr protein OB-fold" evidence="5">
    <location>
        <begin position="380"/>
        <end position="461"/>
    </location>
</feature>
<dbReference type="AlphaFoldDB" id="A0A1T4S5P6"/>
<dbReference type="OrthoDB" id="9762420at2"/>
<dbReference type="SUPFAM" id="SSF69255">
    <property type="entry name" value="gp5 N-terminal domain-like"/>
    <property type="match status" value="1"/>
</dbReference>
<dbReference type="RefSeq" id="WP_078927368.1">
    <property type="nucleotide sequence ID" value="NZ_FUXB01000019.1"/>
</dbReference>
<evidence type="ECO:0000256" key="2">
    <source>
        <dbReference type="ARBA" id="ARBA00005558"/>
    </source>
</evidence>
<evidence type="ECO:0000313" key="8">
    <source>
        <dbReference type="Proteomes" id="UP000190834"/>
    </source>
</evidence>
<dbReference type="InterPro" id="IPR006533">
    <property type="entry name" value="T6SS_Vgr_RhsGE"/>
</dbReference>
<comment type="similarity">
    <text evidence="2">Belongs to the VgrG protein family.</text>
</comment>
<dbReference type="Gene3D" id="3.55.50.10">
    <property type="entry name" value="Baseplate protein-like domains"/>
    <property type="match status" value="1"/>
</dbReference>
<evidence type="ECO:0000313" key="7">
    <source>
        <dbReference type="EMBL" id="SKA23579.1"/>
    </source>
</evidence>
<feature type="compositionally biased region" description="Polar residues" evidence="4">
    <location>
        <begin position="477"/>
        <end position="487"/>
    </location>
</feature>
<evidence type="ECO:0000259" key="5">
    <source>
        <dbReference type="Pfam" id="PF04717"/>
    </source>
</evidence>
<dbReference type="Gene3D" id="2.40.50.230">
    <property type="entry name" value="Gp5 N-terminal domain"/>
    <property type="match status" value="1"/>
</dbReference>
<dbReference type="NCBIfam" id="TIGR01646">
    <property type="entry name" value="vgr_GE"/>
    <property type="match status" value="1"/>
</dbReference>
<dbReference type="InterPro" id="IPR037026">
    <property type="entry name" value="Vgr_OB-fold_dom_sf"/>
</dbReference>
<protein>
    <submittedName>
        <fullName evidence="7">Type VI secretion system secreted protein VgrG</fullName>
    </submittedName>
</protein>
<accession>A0A1T4S5P6</accession>
<dbReference type="NCBIfam" id="TIGR03361">
    <property type="entry name" value="VI_Rhs_Vgr"/>
    <property type="match status" value="1"/>
</dbReference>
<evidence type="ECO:0000259" key="6">
    <source>
        <dbReference type="Pfam" id="PF22178"/>
    </source>
</evidence>
<dbReference type="GO" id="GO:0005576">
    <property type="term" value="C:extracellular region"/>
    <property type="evidence" value="ECO:0007669"/>
    <property type="project" value="UniProtKB-SubCell"/>
</dbReference>
<dbReference type="SUPFAM" id="SSF69279">
    <property type="entry name" value="Phage tail proteins"/>
    <property type="match status" value="2"/>
</dbReference>
<feature type="region of interest" description="Disordered" evidence="4">
    <location>
        <begin position="468"/>
        <end position="487"/>
    </location>
</feature>
<evidence type="ECO:0000256" key="4">
    <source>
        <dbReference type="SAM" id="MobiDB-lite"/>
    </source>
</evidence>
<dbReference type="SUPFAM" id="SSF69349">
    <property type="entry name" value="Phage fibre proteins"/>
    <property type="match status" value="1"/>
</dbReference>
<proteinExistence type="inferred from homology"/>
<comment type="subcellular location">
    <subcellularLocation>
        <location evidence="1">Secreted</location>
    </subcellularLocation>
</comment>
<dbReference type="PANTHER" id="PTHR32305">
    <property type="match status" value="1"/>
</dbReference>
<gene>
    <name evidence="7" type="ORF">SAMN02745782_03030</name>
</gene>